<dbReference type="STRING" id="139420.A0A371CK55"/>
<gene>
    <name evidence="1" type="ORF">OH76DRAFT_1303521</name>
</gene>
<protein>
    <recommendedName>
        <fullName evidence="3">Reverse transcriptase domain-containing protein</fullName>
    </recommendedName>
</protein>
<organism evidence="1 2">
    <name type="scientific">Lentinus brumalis</name>
    <dbReference type="NCBI Taxonomy" id="2498619"/>
    <lineage>
        <taxon>Eukaryota</taxon>
        <taxon>Fungi</taxon>
        <taxon>Dikarya</taxon>
        <taxon>Basidiomycota</taxon>
        <taxon>Agaricomycotina</taxon>
        <taxon>Agaricomycetes</taxon>
        <taxon>Polyporales</taxon>
        <taxon>Polyporaceae</taxon>
        <taxon>Lentinus</taxon>
    </lineage>
</organism>
<feature type="non-terminal residue" evidence="1">
    <location>
        <position position="145"/>
    </location>
</feature>
<proteinExistence type="predicted"/>
<name>A0A371CK55_9APHY</name>
<reference evidence="1 2" key="1">
    <citation type="journal article" date="2018" name="Biotechnol. Biofuels">
        <title>Integrative visual omics of the white-rot fungus Polyporus brumalis exposes the biotechnological potential of its oxidative enzymes for delignifying raw plant biomass.</title>
        <authorList>
            <person name="Miyauchi S."/>
            <person name="Rancon A."/>
            <person name="Drula E."/>
            <person name="Hage H."/>
            <person name="Chaduli D."/>
            <person name="Favel A."/>
            <person name="Grisel S."/>
            <person name="Henrissat B."/>
            <person name="Herpoel-Gimbert I."/>
            <person name="Ruiz-Duenas F.J."/>
            <person name="Chevret D."/>
            <person name="Hainaut M."/>
            <person name="Lin J."/>
            <person name="Wang M."/>
            <person name="Pangilinan J."/>
            <person name="Lipzen A."/>
            <person name="Lesage-Meessen L."/>
            <person name="Navarro D."/>
            <person name="Riley R."/>
            <person name="Grigoriev I.V."/>
            <person name="Zhou S."/>
            <person name="Raouche S."/>
            <person name="Rosso M.N."/>
        </authorList>
    </citation>
    <scope>NUCLEOTIDE SEQUENCE [LARGE SCALE GENOMIC DNA]</scope>
    <source>
        <strain evidence="1 2">BRFM 1820</strain>
    </source>
</reference>
<dbReference type="AlphaFoldDB" id="A0A371CK55"/>
<evidence type="ECO:0000313" key="2">
    <source>
        <dbReference type="Proteomes" id="UP000256964"/>
    </source>
</evidence>
<evidence type="ECO:0008006" key="3">
    <source>
        <dbReference type="Google" id="ProtNLM"/>
    </source>
</evidence>
<keyword evidence="2" id="KW-1185">Reference proteome</keyword>
<dbReference type="OrthoDB" id="3044497at2759"/>
<evidence type="ECO:0000313" key="1">
    <source>
        <dbReference type="EMBL" id="RDX40671.1"/>
    </source>
</evidence>
<sequence>MRGVPKEYVQWLRVKLDGRRTVLKFDDFASDLFLIERGIDQGCPLSVILYTFYNAALVEAADPAKGETAEGSMDDVAVLATGWTFGEVHAQLQDFMTRAGGGEDWSASHHSSFSVDKFGLVNFSRKLSIKKGRLGPALRLQLHTV</sequence>
<accession>A0A371CK55</accession>
<dbReference type="EMBL" id="KZ857542">
    <property type="protein sequence ID" value="RDX40671.1"/>
    <property type="molecule type" value="Genomic_DNA"/>
</dbReference>
<dbReference type="Proteomes" id="UP000256964">
    <property type="component" value="Unassembled WGS sequence"/>
</dbReference>